<protein>
    <submittedName>
        <fullName evidence="2">Hydrolase</fullName>
    </submittedName>
</protein>
<gene>
    <name evidence="2" type="ORF">X929_03975</name>
</gene>
<dbReference type="AlphaFoldDB" id="A0A2K1P285"/>
<name>A0A2K1P285_9BACT</name>
<evidence type="ECO:0000313" key="2">
    <source>
        <dbReference type="EMBL" id="PNR96886.1"/>
    </source>
</evidence>
<dbReference type="Pfam" id="PF00932">
    <property type="entry name" value="LTD"/>
    <property type="match status" value="1"/>
</dbReference>
<reference evidence="2 3" key="1">
    <citation type="submission" date="2013-12" db="EMBL/GenBank/DDBJ databases">
        <title>Comparative genomics of Petrotoga isolates.</title>
        <authorList>
            <person name="Nesbo C.L."/>
            <person name="Charchuk R."/>
            <person name="Chow K."/>
        </authorList>
    </citation>
    <scope>NUCLEOTIDE SEQUENCE [LARGE SCALE GENOMIC DNA]</scope>
    <source>
        <strain evidence="2 3">DSM 13574</strain>
    </source>
</reference>
<dbReference type="InterPro" id="IPR001279">
    <property type="entry name" value="Metallo-B-lactamas"/>
</dbReference>
<dbReference type="CDD" id="cd07731">
    <property type="entry name" value="ComA-like_MBL-fold"/>
    <property type="match status" value="1"/>
</dbReference>
<dbReference type="RefSeq" id="WP_166667816.1">
    <property type="nucleotide sequence ID" value="NZ_AZRL01000010.1"/>
</dbReference>
<dbReference type="PANTHER" id="PTHR30619">
    <property type="entry name" value="DNA INTERNALIZATION/COMPETENCE PROTEIN COMEC/REC2"/>
    <property type="match status" value="1"/>
</dbReference>
<accession>A0A2K1P285</accession>
<dbReference type="Proteomes" id="UP000236434">
    <property type="component" value="Unassembled WGS sequence"/>
</dbReference>
<evidence type="ECO:0000313" key="3">
    <source>
        <dbReference type="Proteomes" id="UP000236434"/>
    </source>
</evidence>
<dbReference type="PROSITE" id="PS51841">
    <property type="entry name" value="LTD"/>
    <property type="match status" value="1"/>
</dbReference>
<evidence type="ECO:0000259" key="1">
    <source>
        <dbReference type="PROSITE" id="PS51841"/>
    </source>
</evidence>
<feature type="domain" description="LTD" evidence="1">
    <location>
        <begin position="345"/>
        <end position="455"/>
    </location>
</feature>
<sequence>MKKVLLIFCILLLPFSLSLSLSLSFNSPSFIWNYVSSYQTDELMYWKVKYTKNLIELIEDYFPFLEKSGLSLPITSNVEVHFIDVGQGDSIYIKLPDNVDILIDGGNNWYGDDIVTYLNSQNVDDIEYLIATHPDADHIDGLVEVLKAFEVKNVYAPDVSHTTKTYNDFVLEVRKEGTYIKTAKAGITLINPALAAVIGYPSFSNVFFVGPVKEYGKDLNSWSAVMKMNFGNSTFLFAGDAERISEMDMIDNNIPLKADVLKVGHHGSSSSTSQEFLKEVNPKYAIISVGKNNNYGHPSQEVLERLEKHKVDLFRTDLQGVIISISEGNKINFNVEPINTVNLIEDIQESEQQKYSILITNLDVFNEKVTICNKTDEDVDLTGWVLVSEVGSQKFNFPDGYILKAGECVNILSGRNAIEEPPTNFKWTGAYIWNNDGDTAALYDNEGALISRVEF</sequence>
<dbReference type="GO" id="GO:0016787">
    <property type="term" value="F:hydrolase activity"/>
    <property type="evidence" value="ECO:0007669"/>
    <property type="project" value="UniProtKB-KW"/>
</dbReference>
<dbReference type="SMART" id="SM00849">
    <property type="entry name" value="Lactamase_B"/>
    <property type="match status" value="1"/>
</dbReference>
<dbReference type="SUPFAM" id="SSF74853">
    <property type="entry name" value="Lamin A/C globular tail domain"/>
    <property type="match status" value="1"/>
</dbReference>
<dbReference type="InterPro" id="IPR001322">
    <property type="entry name" value="Lamin_tail_dom"/>
</dbReference>
<keyword evidence="2" id="KW-0378">Hydrolase</keyword>
<dbReference type="Gene3D" id="2.60.40.1260">
    <property type="entry name" value="Lamin Tail domain"/>
    <property type="match status" value="1"/>
</dbReference>
<dbReference type="InterPro" id="IPR036415">
    <property type="entry name" value="Lamin_tail_dom_sf"/>
</dbReference>
<dbReference type="EMBL" id="AZRL01000010">
    <property type="protein sequence ID" value="PNR96886.1"/>
    <property type="molecule type" value="Genomic_DNA"/>
</dbReference>
<dbReference type="InterPro" id="IPR052159">
    <property type="entry name" value="Competence_DNA_uptake"/>
</dbReference>
<comment type="caution">
    <text evidence="2">The sequence shown here is derived from an EMBL/GenBank/DDBJ whole genome shotgun (WGS) entry which is preliminary data.</text>
</comment>
<dbReference type="PANTHER" id="PTHR30619:SF7">
    <property type="entry name" value="BETA-LACTAMASE DOMAIN PROTEIN"/>
    <property type="match status" value="1"/>
</dbReference>
<dbReference type="Gene3D" id="3.60.15.10">
    <property type="entry name" value="Ribonuclease Z/Hydroxyacylglutathione hydrolase-like"/>
    <property type="match status" value="1"/>
</dbReference>
<dbReference type="Pfam" id="PF00753">
    <property type="entry name" value="Lactamase_B"/>
    <property type="match status" value="1"/>
</dbReference>
<dbReference type="InterPro" id="IPR035681">
    <property type="entry name" value="ComA-like_MBL"/>
</dbReference>
<organism evidence="2 3">
    <name type="scientific">Petrotoga olearia DSM 13574</name>
    <dbReference type="NCBI Taxonomy" id="1122955"/>
    <lineage>
        <taxon>Bacteria</taxon>
        <taxon>Thermotogati</taxon>
        <taxon>Thermotogota</taxon>
        <taxon>Thermotogae</taxon>
        <taxon>Petrotogales</taxon>
        <taxon>Petrotogaceae</taxon>
        <taxon>Petrotoga</taxon>
    </lineage>
</organism>
<proteinExistence type="predicted"/>
<dbReference type="InterPro" id="IPR036866">
    <property type="entry name" value="RibonucZ/Hydroxyglut_hydro"/>
</dbReference>
<dbReference type="SUPFAM" id="SSF56281">
    <property type="entry name" value="Metallo-hydrolase/oxidoreductase"/>
    <property type="match status" value="1"/>
</dbReference>